<dbReference type="RefSeq" id="WP_013186135.1">
    <property type="nucleotide sequence ID" value="NC_014230.1"/>
</dbReference>
<evidence type="ECO:0000256" key="5">
    <source>
        <dbReference type="ARBA" id="ARBA00022989"/>
    </source>
</evidence>
<dbReference type="HOGENOM" id="CLU_1560397_0_0_10"/>
<protein>
    <recommendedName>
        <fullName evidence="10">DUF350 domain-containing protein</fullName>
    </recommendedName>
</protein>
<dbReference type="Pfam" id="PF03994">
    <property type="entry name" value="DUF350"/>
    <property type="match status" value="1"/>
</dbReference>
<organism evidence="8 9">
    <name type="scientific">Croceibacter atlanticus (strain ATCC BAA-628 / JCM 21780 / CIP 108009 / IAM 15332 / KCTC 12090 / HTCC2559)</name>
    <dbReference type="NCBI Taxonomy" id="216432"/>
    <lineage>
        <taxon>Bacteria</taxon>
        <taxon>Pseudomonadati</taxon>
        <taxon>Bacteroidota</taxon>
        <taxon>Flavobacteriia</taxon>
        <taxon>Flavobacteriales</taxon>
        <taxon>Flavobacteriaceae</taxon>
        <taxon>Croceibacter</taxon>
    </lineage>
</organism>
<evidence type="ECO:0000313" key="9">
    <source>
        <dbReference type="Proteomes" id="UP000002297"/>
    </source>
</evidence>
<evidence type="ECO:0000256" key="3">
    <source>
        <dbReference type="ARBA" id="ARBA00022475"/>
    </source>
</evidence>
<feature type="transmembrane region" description="Helical" evidence="7">
    <location>
        <begin position="136"/>
        <end position="162"/>
    </location>
</feature>
<dbReference type="GO" id="GO:0005886">
    <property type="term" value="C:plasma membrane"/>
    <property type="evidence" value="ECO:0007669"/>
    <property type="project" value="UniProtKB-SubCell"/>
</dbReference>
<evidence type="ECO:0000256" key="2">
    <source>
        <dbReference type="ARBA" id="ARBA00005779"/>
    </source>
</evidence>
<dbReference type="eggNOG" id="ENOG5030GR0">
    <property type="taxonomic scope" value="Bacteria"/>
</dbReference>
<evidence type="ECO:0000256" key="1">
    <source>
        <dbReference type="ARBA" id="ARBA00004651"/>
    </source>
</evidence>
<comment type="similarity">
    <text evidence="2">Belongs to the UPF0719 family.</text>
</comment>
<keyword evidence="5 7" id="KW-1133">Transmembrane helix</keyword>
<evidence type="ECO:0000256" key="7">
    <source>
        <dbReference type="SAM" id="Phobius"/>
    </source>
</evidence>
<proteinExistence type="inferred from homology"/>
<comment type="subcellular location">
    <subcellularLocation>
        <location evidence="1">Cell membrane</location>
        <topology evidence="1">Multi-pass membrane protein</topology>
    </subcellularLocation>
</comment>
<dbReference type="EMBL" id="CP002046">
    <property type="protein sequence ID" value="EAP87457.1"/>
    <property type="molecule type" value="Genomic_DNA"/>
</dbReference>
<keyword evidence="6 7" id="KW-0472">Membrane</keyword>
<feature type="transmembrane region" description="Helical" evidence="7">
    <location>
        <begin position="47"/>
        <end position="70"/>
    </location>
</feature>
<sequence>MNSHLLGLAILEIVIAVIISVIIIYASYSILKRLFFRGTDLKQNNMAFIVFTSGIILSVGIILSEIIPSITNVIRLSMSTNQSITITDILLYSGLYLIIGFVFAVIINFSVFVLFSTLTKGINEFKDIQQNNIGTSILVVAILIAITLILKDSISLLISALIPYPETTNFL</sequence>
<dbReference type="GeneID" id="89452165"/>
<keyword evidence="4 7" id="KW-0812">Transmembrane</keyword>
<evidence type="ECO:0000313" key="8">
    <source>
        <dbReference type="EMBL" id="EAP87457.1"/>
    </source>
</evidence>
<dbReference type="STRING" id="216432.CA2559_01840"/>
<gene>
    <name evidence="8" type="ordered locus">CA2559_01840</name>
</gene>
<dbReference type="InterPro" id="IPR007140">
    <property type="entry name" value="DUF350"/>
</dbReference>
<dbReference type="Proteomes" id="UP000002297">
    <property type="component" value="Chromosome"/>
</dbReference>
<reference evidence="8 9" key="1">
    <citation type="journal article" date="2010" name="J. Bacteriol.">
        <title>The complete genome sequence of Croceibacter atlanticus HTCC2559T.</title>
        <authorList>
            <person name="Oh H.M."/>
            <person name="Kang I."/>
            <person name="Ferriera S."/>
            <person name="Giovannoni S.J."/>
            <person name="Cho J.C."/>
        </authorList>
    </citation>
    <scope>NUCLEOTIDE SEQUENCE [LARGE SCALE GENOMIC DNA]</scope>
    <source>
        <strain evidence="9">ATCC BAA-628 / HTCC2559 / KCTC 12090</strain>
    </source>
</reference>
<feature type="transmembrane region" description="Helical" evidence="7">
    <location>
        <begin position="6"/>
        <end position="26"/>
    </location>
</feature>
<dbReference type="KEGG" id="cat:CA2559_01840"/>
<feature type="transmembrane region" description="Helical" evidence="7">
    <location>
        <begin position="90"/>
        <end position="115"/>
    </location>
</feature>
<keyword evidence="9" id="KW-1185">Reference proteome</keyword>
<dbReference type="OrthoDB" id="1443254at2"/>
<name>A3U5E0_CROAH</name>
<evidence type="ECO:0000256" key="4">
    <source>
        <dbReference type="ARBA" id="ARBA00022692"/>
    </source>
</evidence>
<evidence type="ECO:0000256" key="6">
    <source>
        <dbReference type="ARBA" id="ARBA00023136"/>
    </source>
</evidence>
<keyword evidence="3" id="KW-1003">Cell membrane</keyword>
<evidence type="ECO:0008006" key="10">
    <source>
        <dbReference type="Google" id="ProtNLM"/>
    </source>
</evidence>
<dbReference type="AlphaFoldDB" id="A3U5E0"/>
<accession>A3U5E0</accession>